<gene>
    <name evidence="2" type="ORF">SAMN05660350_04520</name>
</gene>
<dbReference type="RefSeq" id="WP_244277426.1">
    <property type="nucleotide sequence ID" value="NZ_FRDM01000046.1"/>
</dbReference>
<dbReference type="NCBIfam" id="NF041216">
    <property type="entry name" value="CU044_2847_fam"/>
    <property type="match status" value="1"/>
</dbReference>
<name>A0A1M7UZW4_9ACTN</name>
<proteinExistence type="predicted"/>
<dbReference type="InterPro" id="IPR045794">
    <property type="entry name" value="Trypco1"/>
</dbReference>
<evidence type="ECO:0000313" key="2">
    <source>
        <dbReference type="EMBL" id="SHN88466.1"/>
    </source>
</evidence>
<protein>
    <recommendedName>
        <fullName evidence="1">Trypsin-co-occurring domain-containing protein</fullName>
    </recommendedName>
</protein>
<accession>A0A1M7UZW4</accession>
<dbReference type="AlphaFoldDB" id="A0A1M7UZW4"/>
<dbReference type="Proteomes" id="UP000184428">
    <property type="component" value="Unassembled WGS sequence"/>
</dbReference>
<dbReference type="EMBL" id="FRDM01000046">
    <property type="protein sequence ID" value="SHN88466.1"/>
    <property type="molecule type" value="Genomic_DNA"/>
</dbReference>
<dbReference type="Pfam" id="PF19493">
    <property type="entry name" value="Trypco1"/>
    <property type="match status" value="1"/>
</dbReference>
<evidence type="ECO:0000259" key="1">
    <source>
        <dbReference type="Pfam" id="PF19493"/>
    </source>
</evidence>
<evidence type="ECO:0000313" key="3">
    <source>
        <dbReference type="Proteomes" id="UP000184428"/>
    </source>
</evidence>
<sequence>MVRLLKYPLETGGGVLVQVEDGHGGDAEVTRGWGERDRRVVKQARESFGQVVARVQPAVQGLVHQLRSLVDSPDATSVEFGLELSAEVGAFVAGASTKGNFKVSMTWNRRLRSDGA</sequence>
<feature type="domain" description="Trypsin-co-occurring" evidence="1">
    <location>
        <begin position="8"/>
        <end position="109"/>
    </location>
</feature>
<reference evidence="2 3" key="1">
    <citation type="submission" date="2016-12" db="EMBL/GenBank/DDBJ databases">
        <authorList>
            <person name="Song W.-J."/>
            <person name="Kurnit D.M."/>
        </authorList>
    </citation>
    <scope>NUCLEOTIDE SEQUENCE [LARGE SCALE GENOMIC DNA]</scope>
    <source>
        <strain evidence="2 3">DSM 43162</strain>
    </source>
</reference>
<organism evidence="2 3">
    <name type="scientific">Geodermatophilus obscurus</name>
    <dbReference type="NCBI Taxonomy" id="1861"/>
    <lineage>
        <taxon>Bacteria</taxon>
        <taxon>Bacillati</taxon>
        <taxon>Actinomycetota</taxon>
        <taxon>Actinomycetes</taxon>
        <taxon>Geodermatophilales</taxon>
        <taxon>Geodermatophilaceae</taxon>
        <taxon>Geodermatophilus</taxon>
    </lineage>
</organism>